<evidence type="ECO:0000256" key="2">
    <source>
        <dbReference type="ARBA" id="ARBA00022801"/>
    </source>
</evidence>
<dbReference type="AlphaFoldDB" id="X0VSV3"/>
<dbReference type="InterPro" id="IPR005502">
    <property type="entry name" value="Ribosyl_crysJ1"/>
</dbReference>
<gene>
    <name evidence="3" type="ORF">S01H1_40139</name>
</gene>
<reference evidence="3" key="1">
    <citation type="journal article" date="2014" name="Front. Microbiol.">
        <title>High frequency of phylogenetically diverse reductive dehalogenase-homologous genes in deep subseafloor sedimentary metagenomes.</title>
        <authorList>
            <person name="Kawai M."/>
            <person name="Futagami T."/>
            <person name="Toyoda A."/>
            <person name="Takaki Y."/>
            <person name="Nishi S."/>
            <person name="Hori S."/>
            <person name="Arai W."/>
            <person name="Tsubouchi T."/>
            <person name="Morono Y."/>
            <person name="Uchiyama I."/>
            <person name="Ito T."/>
            <person name="Fujiyama A."/>
            <person name="Inagaki F."/>
            <person name="Takami H."/>
        </authorList>
    </citation>
    <scope>NUCLEOTIDE SEQUENCE</scope>
    <source>
        <strain evidence="3">Expedition CK06-06</strain>
    </source>
</reference>
<dbReference type="SUPFAM" id="SSF101478">
    <property type="entry name" value="ADP-ribosylglycohydrolase"/>
    <property type="match status" value="1"/>
</dbReference>
<dbReference type="EMBL" id="BARS01025391">
    <property type="protein sequence ID" value="GAG03621.1"/>
    <property type="molecule type" value="Genomic_DNA"/>
</dbReference>
<dbReference type="GO" id="GO:0016787">
    <property type="term" value="F:hydrolase activity"/>
    <property type="evidence" value="ECO:0007669"/>
    <property type="project" value="UniProtKB-KW"/>
</dbReference>
<name>X0VSV3_9ZZZZ</name>
<evidence type="ECO:0008006" key="4">
    <source>
        <dbReference type="Google" id="ProtNLM"/>
    </source>
</evidence>
<dbReference type="InterPro" id="IPR050792">
    <property type="entry name" value="ADP-ribosylglycohydrolase"/>
</dbReference>
<sequence>YLIDKTLKIKFSIEEFFDVIISSISGSQDKIWEEFIEILKKLQSNLELSIESGLIKFSQIGVKSPYFIEDYLGKAFVHPYTLSTVACAIFIFLKRSTSFKECIFDLATAGGDSDTIGAIGGSLAGAYFGLNNIPDNLIKLVKNYKKILKIGENLYNKFKERY</sequence>
<proteinExistence type="inferred from homology"/>
<keyword evidence="2" id="KW-0378">Hydrolase</keyword>
<dbReference type="PANTHER" id="PTHR16222:SF24">
    <property type="entry name" value="ADP-RIBOSYLHYDROLASE ARH3"/>
    <property type="match status" value="1"/>
</dbReference>
<comment type="similarity">
    <text evidence="1">Belongs to the ADP-ribosylglycohydrolase family.</text>
</comment>
<protein>
    <recommendedName>
        <fullName evidence="4">ADP-ribosylglycohydrolase family protein</fullName>
    </recommendedName>
</protein>
<organism evidence="3">
    <name type="scientific">marine sediment metagenome</name>
    <dbReference type="NCBI Taxonomy" id="412755"/>
    <lineage>
        <taxon>unclassified sequences</taxon>
        <taxon>metagenomes</taxon>
        <taxon>ecological metagenomes</taxon>
    </lineage>
</organism>
<dbReference type="Gene3D" id="1.10.4080.10">
    <property type="entry name" value="ADP-ribosylation/Crystallin J1"/>
    <property type="match status" value="1"/>
</dbReference>
<dbReference type="Pfam" id="PF03747">
    <property type="entry name" value="ADP_ribosyl_GH"/>
    <property type="match status" value="1"/>
</dbReference>
<evidence type="ECO:0000256" key="1">
    <source>
        <dbReference type="ARBA" id="ARBA00010702"/>
    </source>
</evidence>
<comment type="caution">
    <text evidence="3">The sequence shown here is derived from an EMBL/GenBank/DDBJ whole genome shotgun (WGS) entry which is preliminary data.</text>
</comment>
<evidence type="ECO:0000313" key="3">
    <source>
        <dbReference type="EMBL" id="GAG03621.1"/>
    </source>
</evidence>
<feature type="non-terminal residue" evidence="3">
    <location>
        <position position="1"/>
    </location>
</feature>
<accession>X0VSV3</accession>
<dbReference type="InterPro" id="IPR036705">
    <property type="entry name" value="Ribosyl_crysJ1_sf"/>
</dbReference>
<dbReference type="PANTHER" id="PTHR16222">
    <property type="entry name" value="ADP-RIBOSYLGLYCOHYDROLASE"/>
    <property type="match status" value="1"/>
</dbReference>